<dbReference type="EMBL" id="JBDXSU010000006">
    <property type="protein sequence ID" value="MFB5190687.1"/>
    <property type="molecule type" value="Genomic_DNA"/>
</dbReference>
<sequence>MRISQVSLKLSADDINQWIHELAPEVKLRILEIRDDGIYGQLKFLMWNVDFIARPHCYKERDEIAVEISARKLVPIPASIVERSLQEAVKDAPQGIEVLRQVLKLHVPSILEPLKIGLKVQDFSCRAGSVVIDVADCELGMLKGKLPFGGMERR</sequence>
<reference evidence="1 2" key="1">
    <citation type="journal article" date="2024" name="Int. J. Mol. Sci.">
        <title>Exploration of Alicyclobacillus spp. Genome in Search of Antibiotic Resistance.</title>
        <authorList>
            <person name="Bucka-Kolendo J."/>
            <person name="Kiousi D.E."/>
            <person name="Dekowska A."/>
            <person name="Mikolajczuk-Szczyrba A."/>
            <person name="Karadedos D.M."/>
            <person name="Michael P."/>
            <person name="Galanis A."/>
            <person name="Sokolowska B."/>
        </authorList>
    </citation>
    <scope>NUCLEOTIDE SEQUENCE [LARGE SCALE GENOMIC DNA]</scope>
    <source>
        <strain evidence="1 2">KKP 3000</strain>
    </source>
</reference>
<evidence type="ECO:0000313" key="2">
    <source>
        <dbReference type="Proteomes" id="UP001579974"/>
    </source>
</evidence>
<gene>
    <name evidence="1" type="ORF">KKP3000_004159</name>
</gene>
<proteinExistence type="predicted"/>
<accession>A0ABV5AEI3</accession>
<name>A0ABV5AEI3_9BACL</name>
<evidence type="ECO:0000313" key="1">
    <source>
        <dbReference type="EMBL" id="MFB5190687.1"/>
    </source>
</evidence>
<keyword evidence="2" id="KW-1185">Reference proteome</keyword>
<comment type="caution">
    <text evidence="1">The sequence shown here is derived from an EMBL/GenBank/DDBJ whole genome shotgun (WGS) entry which is preliminary data.</text>
</comment>
<dbReference type="RefSeq" id="WP_275474700.1">
    <property type="nucleotide sequence ID" value="NZ_CP162940.1"/>
</dbReference>
<dbReference type="Proteomes" id="UP001579974">
    <property type="component" value="Unassembled WGS sequence"/>
</dbReference>
<protein>
    <submittedName>
        <fullName evidence="1">Uncharacterized protein</fullName>
    </submittedName>
</protein>
<organism evidence="1 2">
    <name type="scientific">Alicyclobacillus fastidiosus</name>
    <dbReference type="NCBI Taxonomy" id="392011"/>
    <lineage>
        <taxon>Bacteria</taxon>
        <taxon>Bacillati</taxon>
        <taxon>Bacillota</taxon>
        <taxon>Bacilli</taxon>
        <taxon>Bacillales</taxon>
        <taxon>Alicyclobacillaceae</taxon>
        <taxon>Alicyclobacillus</taxon>
    </lineage>
</organism>